<dbReference type="Pfam" id="PF04978">
    <property type="entry name" value="MST"/>
    <property type="match status" value="1"/>
</dbReference>
<dbReference type="Gene3D" id="1.20.120.450">
    <property type="entry name" value="dinb family like domain"/>
    <property type="match status" value="1"/>
</dbReference>
<evidence type="ECO:0000313" key="1">
    <source>
        <dbReference type="EMBL" id="VFB00413.1"/>
    </source>
</evidence>
<dbReference type="AlphaFoldDB" id="A0A4U8W3D6"/>
<dbReference type="InterPro" id="IPR034660">
    <property type="entry name" value="DinB/YfiT-like"/>
</dbReference>
<sequence length="186" mass="20499">MTAPTLDTERTELLEALATARKALTTTVRGLTDAQAGEHPTVSTLCLGGLIKHVASMEETWMRFAVDGPSAVRHELPEGVTWDDIFAGTREFPQWMVDHTEEFQMQPGDTLAEILARYERVAARTEEILATIPDLSASHPLPEAPWYEPGAVFSVRRVLTHLIAETAQHAGHADILRESIDGQTSM</sequence>
<gene>
    <name evidence="1" type="ORF">NCTC10797_04209</name>
</gene>
<dbReference type="RefSeq" id="WP_130918286.1">
    <property type="nucleotide sequence ID" value="NZ_LR215973.1"/>
</dbReference>
<proteinExistence type="predicted"/>
<accession>A0A4U8W3D6</accession>
<dbReference type="InterPro" id="IPR007061">
    <property type="entry name" value="MST-like"/>
</dbReference>
<reference evidence="1 2" key="1">
    <citation type="submission" date="2019-02" db="EMBL/GenBank/DDBJ databases">
        <authorList>
            <consortium name="Pathogen Informatics"/>
        </authorList>
    </citation>
    <scope>NUCLEOTIDE SEQUENCE [LARGE SCALE GENOMIC DNA]</scope>
    <source>
        <strain evidence="1 2">3012STDY6756504</strain>
    </source>
</reference>
<dbReference type="Proteomes" id="UP000290439">
    <property type="component" value="Chromosome"/>
</dbReference>
<dbReference type="SUPFAM" id="SSF109854">
    <property type="entry name" value="DinB/YfiT-like putative metalloenzymes"/>
    <property type="match status" value="1"/>
</dbReference>
<protein>
    <submittedName>
        <fullName evidence="1">Protein of uncharacterized function (DUF664)</fullName>
    </submittedName>
</protein>
<evidence type="ECO:0000313" key="2">
    <source>
        <dbReference type="Proteomes" id="UP000290439"/>
    </source>
</evidence>
<organism evidence="1 2">
    <name type="scientific">Nocardia cyriacigeorgica</name>
    <dbReference type="NCBI Taxonomy" id="135487"/>
    <lineage>
        <taxon>Bacteria</taxon>
        <taxon>Bacillati</taxon>
        <taxon>Actinomycetota</taxon>
        <taxon>Actinomycetes</taxon>
        <taxon>Mycobacteriales</taxon>
        <taxon>Nocardiaceae</taxon>
        <taxon>Nocardia</taxon>
    </lineage>
</organism>
<name>A0A4U8W3D6_9NOCA</name>
<dbReference type="EMBL" id="LR215973">
    <property type="protein sequence ID" value="VFB00413.1"/>
    <property type="molecule type" value="Genomic_DNA"/>
</dbReference>